<evidence type="ECO:0000313" key="2">
    <source>
        <dbReference type="Proteomes" id="UP000799438"/>
    </source>
</evidence>
<reference evidence="1" key="1">
    <citation type="journal article" date="2020" name="Stud. Mycol.">
        <title>101 Dothideomycetes genomes: a test case for predicting lifestyles and emergence of pathogens.</title>
        <authorList>
            <person name="Haridas S."/>
            <person name="Albert R."/>
            <person name="Binder M."/>
            <person name="Bloem J."/>
            <person name="Labutti K."/>
            <person name="Salamov A."/>
            <person name="Andreopoulos B."/>
            <person name="Baker S."/>
            <person name="Barry K."/>
            <person name="Bills G."/>
            <person name="Bluhm B."/>
            <person name="Cannon C."/>
            <person name="Castanera R."/>
            <person name="Culley D."/>
            <person name="Daum C."/>
            <person name="Ezra D."/>
            <person name="Gonzalez J."/>
            <person name="Henrissat B."/>
            <person name="Kuo A."/>
            <person name="Liang C."/>
            <person name="Lipzen A."/>
            <person name="Lutzoni F."/>
            <person name="Magnuson J."/>
            <person name="Mondo S."/>
            <person name="Nolan M."/>
            <person name="Ohm R."/>
            <person name="Pangilinan J."/>
            <person name="Park H.-J."/>
            <person name="Ramirez L."/>
            <person name="Alfaro M."/>
            <person name="Sun H."/>
            <person name="Tritt A."/>
            <person name="Yoshinaga Y."/>
            <person name="Zwiers L.-H."/>
            <person name="Turgeon B."/>
            <person name="Goodwin S."/>
            <person name="Spatafora J."/>
            <person name="Crous P."/>
            <person name="Grigoriev I."/>
        </authorList>
    </citation>
    <scope>NUCLEOTIDE SEQUENCE</scope>
    <source>
        <strain evidence="1">CBS 121167</strain>
    </source>
</reference>
<gene>
    <name evidence="1" type="ORF">K452DRAFT_108686</name>
</gene>
<protein>
    <submittedName>
        <fullName evidence="1">Uncharacterized protein</fullName>
    </submittedName>
</protein>
<dbReference type="InterPro" id="IPR038883">
    <property type="entry name" value="AN11006-like"/>
</dbReference>
<keyword evidence="2" id="KW-1185">Reference proteome</keyword>
<dbReference type="Proteomes" id="UP000799438">
    <property type="component" value="Unassembled WGS sequence"/>
</dbReference>
<dbReference type="AlphaFoldDB" id="A0A6A6BS44"/>
<sequence length="313" mass="35402">MSPDTFTHQSPFLSLPGEIRNRIYSFALRASASAAPITDAVARSAALPPSPHHHVPDLGVGLLRTCRLIHAEAPIAHLYATNTFRFTSVSHCRGFLRGLPDWLRARVADLELDVRDAAPRSPDGVNREWAQYLAWSTGVWAEKLGSLRVDAPGLRVLRLNFEQWPRIDVSRRHLWDILRRLLCNVEGLERVVLRGSFAKGTAMERREPWDPVYYVGTDDVPTDDIVEQMWGMVAGGDDKIIRWEREAGRVALEIVSLEHLRKTNHASIELVHRTKTTDVWPASGACTLDDYKQRKDPLYFASSSRRLNPIAFL</sequence>
<evidence type="ECO:0000313" key="1">
    <source>
        <dbReference type="EMBL" id="KAF2146293.1"/>
    </source>
</evidence>
<proteinExistence type="predicted"/>
<dbReference type="RefSeq" id="XP_033402002.1">
    <property type="nucleotide sequence ID" value="XM_033534993.1"/>
</dbReference>
<dbReference type="PANTHER" id="PTHR42085:SF1">
    <property type="entry name" value="F-BOX DOMAIN-CONTAINING PROTEIN"/>
    <property type="match status" value="1"/>
</dbReference>
<organism evidence="1 2">
    <name type="scientific">Aplosporella prunicola CBS 121167</name>
    <dbReference type="NCBI Taxonomy" id="1176127"/>
    <lineage>
        <taxon>Eukaryota</taxon>
        <taxon>Fungi</taxon>
        <taxon>Dikarya</taxon>
        <taxon>Ascomycota</taxon>
        <taxon>Pezizomycotina</taxon>
        <taxon>Dothideomycetes</taxon>
        <taxon>Dothideomycetes incertae sedis</taxon>
        <taxon>Botryosphaeriales</taxon>
        <taxon>Aplosporellaceae</taxon>
        <taxon>Aplosporella</taxon>
    </lineage>
</organism>
<dbReference type="PANTHER" id="PTHR42085">
    <property type="entry name" value="F-BOX DOMAIN-CONTAINING PROTEIN"/>
    <property type="match status" value="1"/>
</dbReference>
<dbReference type="EMBL" id="ML995476">
    <property type="protein sequence ID" value="KAF2146293.1"/>
    <property type="molecule type" value="Genomic_DNA"/>
</dbReference>
<name>A0A6A6BS44_9PEZI</name>
<accession>A0A6A6BS44</accession>
<dbReference type="OrthoDB" id="62952at2759"/>
<dbReference type="GeneID" id="54292485"/>